<evidence type="ECO:0000259" key="3">
    <source>
        <dbReference type="PROSITE" id="PS50234"/>
    </source>
</evidence>
<feature type="compositionally biased region" description="Polar residues" evidence="1">
    <location>
        <begin position="274"/>
        <end position="285"/>
    </location>
</feature>
<feature type="domain" description="VWFA" evidence="3">
    <location>
        <begin position="33"/>
        <end position="179"/>
    </location>
</feature>
<dbReference type="InterPro" id="IPR036465">
    <property type="entry name" value="vWFA_dom_sf"/>
</dbReference>
<dbReference type="InterPro" id="IPR011191">
    <property type="entry name" value="Uncharacterised_Tp_vWA"/>
</dbReference>
<keyword evidence="5" id="KW-1185">Reference proteome</keyword>
<dbReference type="SMR" id="A0A0B7GXM1"/>
<feature type="compositionally biased region" description="Low complexity" evidence="1">
    <location>
        <begin position="293"/>
        <end position="307"/>
    </location>
</feature>
<evidence type="ECO:0000313" key="4">
    <source>
        <dbReference type="EMBL" id="CEM62342.1"/>
    </source>
</evidence>
<dbReference type="Proteomes" id="UP000042527">
    <property type="component" value="Unassembled WGS sequence"/>
</dbReference>
<feature type="compositionally biased region" description="Basic and acidic residues" evidence="1">
    <location>
        <begin position="213"/>
        <end position="228"/>
    </location>
</feature>
<name>A0A0B7GXM1_TREPH</name>
<gene>
    <name evidence="4" type="ORF">TPHV1_30237</name>
</gene>
<protein>
    <recommendedName>
        <fullName evidence="3">VWFA domain-containing protein</fullName>
    </recommendedName>
</protein>
<dbReference type="EMBL" id="CDNC01000023">
    <property type="protein sequence ID" value="CEM62342.1"/>
    <property type="molecule type" value="Genomic_DNA"/>
</dbReference>
<dbReference type="SUPFAM" id="SSF53300">
    <property type="entry name" value="vWA-like"/>
    <property type="match status" value="1"/>
</dbReference>
<feature type="compositionally biased region" description="Low complexity" evidence="1">
    <location>
        <begin position="349"/>
        <end position="376"/>
    </location>
</feature>
<feature type="region of interest" description="Disordered" evidence="1">
    <location>
        <begin position="568"/>
        <end position="592"/>
    </location>
</feature>
<feature type="compositionally biased region" description="Polar residues" evidence="1">
    <location>
        <begin position="248"/>
        <end position="265"/>
    </location>
</feature>
<feature type="region of interest" description="Disordered" evidence="1">
    <location>
        <begin position="203"/>
        <end position="385"/>
    </location>
</feature>
<evidence type="ECO:0000256" key="1">
    <source>
        <dbReference type="SAM" id="MobiDB-lite"/>
    </source>
</evidence>
<dbReference type="CDD" id="cd00198">
    <property type="entry name" value="vWFA"/>
    <property type="match status" value="1"/>
</dbReference>
<proteinExistence type="predicted"/>
<dbReference type="InterPro" id="IPR002035">
    <property type="entry name" value="VWF_A"/>
</dbReference>
<feature type="transmembrane region" description="Helical" evidence="2">
    <location>
        <begin position="536"/>
        <end position="558"/>
    </location>
</feature>
<evidence type="ECO:0000313" key="5">
    <source>
        <dbReference type="Proteomes" id="UP000042527"/>
    </source>
</evidence>
<evidence type="ECO:0000256" key="2">
    <source>
        <dbReference type="SAM" id="Phobius"/>
    </source>
</evidence>
<dbReference type="GeneID" id="57751758"/>
<dbReference type="AlphaFoldDB" id="A0A0B7GXM1"/>
<feature type="compositionally biased region" description="Polar residues" evidence="1">
    <location>
        <begin position="308"/>
        <end position="342"/>
    </location>
</feature>
<sequence length="803" mass="87270">MRQIRKLLSICVLFGVLFLPLTAQSRMVNQSADIVVVMDTSGTVLQYHDIINNRVLKEINDKFVRKGDTFHVLSFNAKPRYEVSQIINSEADMSRIVSRFMLLYQLGLNSDFLSALDYAKQYVNSLPQKKEKLLIIISDGIFNPPETSPYKNYNAEQIKTALAKNAAAIRQTGWKVYYVKLPFPSGVAIKDLDGNLYTGTMDNNGNITYPDGTKGKIKIDPSVTKKGETSGSQSIGGETGQQGKGSAAEQSGFSAGKTGQNQRAPSMSGGIDTDSGTELGQSSGTHFWGGTGTESSGSSDTLSKTQSLGNIGSNSARQSSGDSGYGSETQPFNDTHASPDTQSSGEGGLNSESGLNLDSGSEGISQSNSESSSDSQAAEGVETATDVSGEFTKAAGINPSKVNADGSVEFDDTQKALPQVIFPSTINATGKSFSLPLTIKNSASESVQLQLNAVIFDNGFDSEKILVKGKSVTIKVGEEVQIAPKIQLPKGYAKQGAYQINLRLEFAEGKRVHPQTASVNLQVLPSALEGLFGEHAILYLILLILLVLILLFLLIYFITRRTSHPVSRAISTAGKQSTEQEEKAHAVETMNSFTKEEKYYPHQLDEKPDTKTSLNSFGQSSFATATESRTAFTADTSRIASQQTADSQNRFAVLNSAGANFAQNRGNFAPANHSEKIEIKHNQSGMTEIFVFNQTRAIGKRNIHVMRPGSRLSVGGGKSDDFLIFLVPFPSKLAQVRYDGRDYHLAILKPQYFPYETSNMIHNCIGKSITAVSDMGYHVLFTFRQYEDPIVKLNKILKSIEYK</sequence>
<reference evidence="5" key="1">
    <citation type="submission" date="2015-01" db="EMBL/GenBank/DDBJ databases">
        <authorList>
            <person name="Manzoor Shahid"/>
            <person name="Zubair Saima"/>
        </authorList>
    </citation>
    <scope>NUCLEOTIDE SEQUENCE [LARGE SCALE GENOMIC DNA]</scope>
    <source>
        <strain evidence="5">V1</strain>
    </source>
</reference>
<dbReference type="Gene3D" id="3.40.50.410">
    <property type="entry name" value="von Willebrand factor, type A domain"/>
    <property type="match status" value="1"/>
</dbReference>
<dbReference type="RefSeq" id="WP_052812608.1">
    <property type="nucleotide sequence ID" value="NZ_CDNC01000023.1"/>
</dbReference>
<keyword evidence="2" id="KW-0812">Transmembrane</keyword>
<keyword evidence="2" id="KW-1133">Transmembrane helix</keyword>
<accession>A0A0B7GXM1</accession>
<dbReference type="PROSITE" id="PS50234">
    <property type="entry name" value="VWFA"/>
    <property type="match status" value="1"/>
</dbReference>
<keyword evidence="2" id="KW-0472">Membrane</keyword>
<organism evidence="4 5">
    <name type="scientific">Treponema phagedenis</name>
    <dbReference type="NCBI Taxonomy" id="162"/>
    <lineage>
        <taxon>Bacteria</taxon>
        <taxon>Pseudomonadati</taxon>
        <taxon>Spirochaetota</taxon>
        <taxon>Spirochaetia</taxon>
        <taxon>Spirochaetales</taxon>
        <taxon>Treponemataceae</taxon>
        <taxon>Treponema</taxon>
    </lineage>
</organism>
<dbReference type="PIRSF" id="PIRSF008381">
    <property type="entry name" value="TP0020_vWA"/>
    <property type="match status" value="1"/>
</dbReference>